<feature type="region of interest" description="Disordered" evidence="1">
    <location>
        <begin position="353"/>
        <end position="375"/>
    </location>
</feature>
<dbReference type="InterPro" id="IPR050155">
    <property type="entry name" value="HAD-like_hydrolase_sf"/>
</dbReference>
<dbReference type="PANTHER" id="PTHR43434">
    <property type="entry name" value="PHOSPHOGLYCOLATE PHOSPHATASE"/>
    <property type="match status" value="1"/>
</dbReference>
<evidence type="ECO:0000313" key="3">
    <source>
        <dbReference type="Proteomes" id="UP001642484"/>
    </source>
</evidence>
<name>A0ABP0SBE9_9DINO</name>
<dbReference type="Proteomes" id="UP001642484">
    <property type="component" value="Unassembled WGS sequence"/>
</dbReference>
<dbReference type="Pfam" id="PF00702">
    <property type="entry name" value="Hydrolase"/>
    <property type="match status" value="1"/>
</dbReference>
<dbReference type="EMBL" id="CAXAMN010027250">
    <property type="protein sequence ID" value="CAK9109594.1"/>
    <property type="molecule type" value="Genomic_DNA"/>
</dbReference>
<comment type="caution">
    <text evidence="2">The sequence shown here is derived from an EMBL/GenBank/DDBJ whole genome shotgun (WGS) entry which is preliminary data.</text>
</comment>
<dbReference type="SUPFAM" id="SSF56784">
    <property type="entry name" value="HAD-like"/>
    <property type="match status" value="1"/>
</dbReference>
<reference evidence="2 3" key="1">
    <citation type="submission" date="2024-02" db="EMBL/GenBank/DDBJ databases">
        <authorList>
            <person name="Chen Y."/>
            <person name="Shah S."/>
            <person name="Dougan E. K."/>
            <person name="Thang M."/>
            <person name="Chan C."/>
        </authorList>
    </citation>
    <scope>NUCLEOTIDE SEQUENCE [LARGE SCALE GENOMIC DNA]</scope>
</reference>
<protein>
    <submittedName>
        <fullName evidence="2">Uncharacterized protein</fullName>
    </submittedName>
</protein>
<evidence type="ECO:0000313" key="2">
    <source>
        <dbReference type="EMBL" id="CAK9109594.1"/>
    </source>
</evidence>
<keyword evidence="3" id="KW-1185">Reference proteome</keyword>
<dbReference type="InterPro" id="IPR036412">
    <property type="entry name" value="HAD-like_sf"/>
</dbReference>
<accession>A0ABP0SBE9</accession>
<dbReference type="Gene3D" id="3.40.50.1000">
    <property type="entry name" value="HAD superfamily/HAD-like"/>
    <property type="match status" value="1"/>
</dbReference>
<dbReference type="InterPro" id="IPR023214">
    <property type="entry name" value="HAD_sf"/>
</dbReference>
<organism evidence="2 3">
    <name type="scientific">Durusdinium trenchii</name>
    <dbReference type="NCBI Taxonomy" id="1381693"/>
    <lineage>
        <taxon>Eukaryota</taxon>
        <taxon>Sar</taxon>
        <taxon>Alveolata</taxon>
        <taxon>Dinophyceae</taxon>
        <taxon>Suessiales</taxon>
        <taxon>Symbiodiniaceae</taxon>
        <taxon>Durusdinium</taxon>
    </lineage>
</organism>
<sequence length="375" mass="41872">MQAPPDSLSAFTQPAMIRAAEVWAAPRQPQRIDGQKRGSPTCQRLALPSLATGLVGFAVCNPKRPSRRRQRRLSRCVLRATKAEASKLVICFDFDGVVCDSVDESSTAAWKHARDLWPLVSTLGDSPQPFLDPMRLVRPVIETGWENTLIIRMLADANLVEAQSQKGEAESASLLCKDILAGWEQLRDEKVRELKLDVQGLIKGFGEVRDKWMAEDLKSWFGTNRAYDRVPDVIIQMLSSGAEVFVITTKQKRFAEALLQDFGIKLPAGHVFALEDGPKTEVLKSLLARAEYREKNFHFIEDKLGTLRKVLKDPDLKTVKLHLASWGYCTKNDIDEVTDGLDVNLLHRSDLETPTGHAGAHAKPRQSLGVSEPWL</sequence>
<proteinExistence type="predicted"/>
<dbReference type="PANTHER" id="PTHR43434:SF21">
    <property type="entry name" value="SLL0295 PROTEIN"/>
    <property type="match status" value="1"/>
</dbReference>
<gene>
    <name evidence="2" type="ORF">CCMP2556_LOCUS50993</name>
</gene>
<evidence type="ECO:0000256" key="1">
    <source>
        <dbReference type="SAM" id="MobiDB-lite"/>
    </source>
</evidence>